<dbReference type="OrthoDB" id="597986at2"/>
<proteinExistence type="predicted"/>
<comment type="caution">
    <text evidence="2">The sequence shown here is derived from an EMBL/GenBank/DDBJ whole genome shotgun (WGS) entry which is preliminary data.</text>
</comment>
<sequence length="105" mass="12111">MTSSTNQLFIFDTNTLISGALIQNSSPALALIVAIESGDLCFSKDTLLELKEVLERKKFDKYLSPNQRLEFFENLKKATRIFYPERKFELGRDPNDNKFLELAFI</sequence>
<name>A0A326RYD0_9BACT</name>
<evidence type="ECO:0000313" key="2">
    <source>
        <dbReference type="EMBL" id="PZV85428.1"/>
    </source>
</evidence>
<gene>
    <name evidence="2" type="ORF">CLV31_103220</name>
</gene>
<keyword evidence="3" id="KW-1185">Reference proteome</keyword>
<evidence type="ECO:0000259" key="1">
    <source>
        <dbReference type="Pfam" id="PF13470"/>
    </source>
</evidence>
<protein>
    <submittedName>
        <fullName evidence="2">Putative PIN family toxin of toxin-antitoxin system</fullName>
    </submittedName>
</protein>
<dbReference type="InterPro" id="IPR002716">
    <property type="entry name" value="PIN_dom"/>
</dbReference>
<dbReference type="Proteomes" id="UP000248917">
    <property type="component" value="Unassembled WGS sequence"/>
</dbReference>
<dbReference type="EMBL" id="QKTX01000003">
    <property type="protein sequence ID" value="PZV85428.1"/>
    <property type="molecule type" value="Genomic_DNA"/>
</dbReference>
<dbReference type="PANTHER" id="PTHR34610:SF3">
    <property type="entry name" value="SSL7007 PROTEIN"/>
    <property type="match status" value="1"/>
</dbReference>
<dbReference type="InterPro" id="IPR002850">
    <property type="entry name" value="PIN_toxin-like"/>
</dbReference>
<evidence type="ECO:0000313" key="3">
    <source>
        <dbReference type="Proteomes" id="UP000248917"/>
    </source>
</evidence>
<organism evidence="2 3">
    <name type="scientific">Algoriphagus aquaeductus</name>
    <dbReference type="NCBI Taxonomy" id="475299"/>
    <lineage>
        <taxon>Bacteria</taxon>
        <taxon>Pseudomonadati</taxon>
        <taxon>Bacteroidota</taxon>
        <taxon>Cytophagia</taxon>
        <taxon>Cytophagales</taxon>
        <taxon>Cyclobacteriaceae</taxon>
        <taxon>Algoriphagus</taxon>
    </lineage>
</organism>
<reference evidence="2 3" key="1">
    <citation type="submission" date="2018-06" db="EMBL/GenBank/DDBJ databases">
        <title>Genomic Encyclopedia of Archaeal and Bacterial Type Strains, Phase II (KMG-II): from individual species to whole genera.</title>
        <authorList>
            <person name="Goeker M."/>
        </authorList>
    </citation>
    <scope>NUCLEOTIDE SEQUENCE [LARGE SCALE GENOMIC DNA]</scope>
    <source>
        <strain evidence="2 3">T4</strain>
    </source>
</reference>
<dbReference type="InterPro" id="IPR029060">
    <property type="entry name" value="PIN-like_dom_sf"/>
</dbReference>
<dbReference type="Pfam" id="PF13470">
    <property type="entry name" value="PIN_3"/>
    <property type="match status" value="1"/>
</dbReference>
<dbReference type="PANTHER" id="PTHR34610">
    <property type="entry name" value="SSL7007 PROTEIN"/>
    <property type="match status" value="1"/>
</dbReference>
<dbReference type="NCBIfam" id="TIGR00305">
    <property type="entry name" value="putative toxin-antitoxin system toxin component, PIN family"/>
    <property type="match status" value="1"/>
</dbReference>
<dbReference type="SUPFAM" id="SSF88723">
    <property type="entry name" value="PIN domain-like"/>
    <property type="match status" value="1"/>
</dbReference>
<feature type="domain" description="PIN" evidence="1">
    <location>
        <begin position="10"/>
        <end position="104"/>
    </location>
</feature>
<accession>A0A326RYD0</accession>
<dbReference type="AlphaFoldDB" id="A0A326RYD0"/>
<dbReference type="RefSeq" id="WP_111391883.1">
    <property type="nucleotide sequence ID" value="NZ_QKTX01000003.1"/>
</dbReference>